<dbReference type="AlphaFoldDB" id="A0AAN8WQC1"/>
<gene>
    <name evidence="1" type="ORF">SK128_004967</name>
</gene>
<evidence type="ECO:0000313" key="1">
    <source>
        <dbReference type="EMBL" id="KAK7069167.1"/>
    </source>
</evidence>
<comment type="caution">
    <text evidence="1">The sequence shown here is derived from an EMBL/GenBank/DDBJ whole genome shotgun (WGS) entry which is preliminary data.</text>
</comment>
<dbReference type="EMBL" id="JAXCGZ010017008">
    <property type="protein sequence ID" value="KAK7069167.1"/>
    <property type="molecule type" value="Genomic_DNA"/>
</dbReference>
<sequence>MSVCFDSATLLHGGVWLMDMSLVEEKGEKARGGHEVQFDIVSDAEEEGETYMEGKSPFKRVTAVKDKGTI</sequence>
<dbReference type="Proteomes" id="UP001381693">
    <property type="component" value="Unassembled WGS sequence"/>
</dbReference>
<proteinExistence type="predicted"/>
<keyword evidence="2" id="KW-1185">Reference proteome</keyword>
<organism evidence="1 2">
    <name type="scientific">Halocaridina rubra</name>
    <name type="common">Hawaiian red shrimp</name>
    <dbReference type="NCBI Taxonomy" id="373956"/>
    <lineage>
        <taxon>Eukaryota</taxon>
        <taxon>Metazoa</taxon>
        <taxon>Ecdysozoa</taxon>
        <taxon>Arthropoda</taxon>
        <taxon>Crustacea</taxon>
        <taxon>Multicrustacea</taxon>
        <taxon>Malacostraca</taxon>
        <taxon>Eumalacostraca</taxon>
        <taxon>Eucarida</taxon>
        <taxon>Decapoda</taxon>
        <taxon>Pleocyemata</taxon>
        <taxon>Caridea</taxon>
        <taxon>Atyoidea</taxon>
        <taxon>Atyidae</taxon>
        <taxon>Halocaridina</taxon>
    </lineage>
</organism>
<protein>
    <submittedName>
        <fullName evidence="1">Uncharacterized protein</fullName>
    </submittedName>
</protein>
<reference evidence="1 2" key="1">
    <citation type="submission" date="2023-11" db="EMBL/GenBank/DDBJ databases">
        <title>Halocaridina rubra genome assembly.</title>
        <authorList>
            <person name="Smith C."/>
        </authorList>
    </citation>
    <scope>NUCLEOTIDE SEQUENCE [LARGE SCALE GENOMIC DNA]</scope>
    <source>
        <strain evidence="1">EP-1</strain>
        <tissue evidence="1">Whole</tissue>
    </source>
</reference>
<accession>A0AAN8WQC1</accession>
<evidence type="ECO:0000313" key="2">
    <source>
        <dbReference type="Proteomes" id="UP001381693"/>
    </source>
</evidence>
<name>A0AAN8WQC1_HALRR</name>